<feature type="transmembrane region" description="Helical" evidence="8">
    <location>
        <begin position="124"/>
        <end position="144"/>
    </location>
</feature>
<dbReference type="AlphaFoldDB" id="A0A6J7GJZ5"/>
<evidence type="ECO:0000256" key="7">
    <source>
        <dbReference type="SAM" id="MobiDB-lite"/>
    </source>
</evidence>
<dbReference type="Pfam" id="PF04093">
    <property type="entry name" value="MreD"/>
    <property type="match status" value="1"/>
</dbReference>
<name>A0A6J7GJZ5_9ZZZZ</name>
<dbReference type="InterPro" id="IPR007227">
    <property type="entry name" value="Cell_shape_determining_MreD"/>
</dbReference>
<feature type="region of interest" description="Disordered" evidence="7">
    <location>
        <begin position="1"/>
        <end position="22"/>
    </location>
</feature>
<keyword evidence="2" id="KW-1003">Cell membrane</keyword>
<evidence type="ECO:0000256" key="8">
    <source>
        <dbReference type="SAM" id="Phobius"/>
    </source>
</evidence>
<sequence>MSRRPVVTRTRSRPRRRPRLPDHAALGPAPVLRLGLLGLAVALLQIAIFSRVAFLGAQLDLALVTLLMVALLAGPVSGAAFGFGVGLLIDLMAGQTPGISSLVYVLAGYSMGRLGELRDPESAIVPLLVGLVGIPVVLVVYGLVELLLTQGTRVSPSMAWVIAGTTAIGTLLALPVHNRTRRWLLPMLPEEARRRRRRRTYGRRQPASSDVDVRIR</sequence>
<comment type="subcellular location">
    <subcellularLocation>
        <location evidence="1">Cell membrane</location>
        <topology evidence="1">Multi-pass membrane protein</topology>
    </subcellularLocation>
</comment>
<keyword evidence="4" id="KW-0133">Cell shape</keyword>
<evidence type="ECO:0000256" key="6">
    <source>
        <dbReference type="ARBA" id="ARBA00023136"/>
    </source>
</evidence>
<feature type="region of interest" description="Disordered" evidence="7">
    <location>
        <begin position="195"/>
        <end position="216"/>
    </location>
</feature>
<dbReference type="EMBL" id="CAFBMK010000040">
    <property type="protein sequence ID" value="CAB4907414.1"/>
    <property type="molecule type" value="Genomic_DNA"/>
</dbReference>
<feature type="transmembrane region" description="Helical" evidence="8">
    <location>
        <begin position="156"/>
        <end position="176"/>
    </location>
</feature>
<feature type="transmembrane region" description="Helical" evidence="8">
    <location>
        <begin position="31"/>
        <end position="49"/>
    </location>
</feature>
<dbReference type="GO" id="GO:0008360">
    <property type="term" value="P:regulation of cell shape"/>
    <property type="evidence" value="ECO:0007669"/>
    <property type="project" value="UniProtKB-KW"/>
</dbReference>
<evidence type="ECO:0000256" key="5">
    <source>
        <dbReference type="ARBA" id="ARBA00022989"/>
    </source>
</evidence>
<feature type="transmembrane region" description="Helical" evidence="8">
    <location>
        <begin position="95"/>
        <end position="112"/>
    </location>
</feature>
<evidence type="ECO:0000256" key="2">
    <source>
        <dbReference type="ARBA" id="ARBA00022475"/>
    </source>
</evidence>
<dbReference type="NCBIfam" id="TIGR03426">
    <property type="entry name" value="shape_MreD"/>
    <property type="match status" value="1"/>
</dbReference>
<accession>A0A6J7GJZ5</accession>
<evidence type="ECO:0000256" key="4">
    <source>
        <dbReference type="ARBA" id="ARBA00022960"/>
    </source>
</evidence>
<gene>
    <name evidence="9" type="ORF">UFOPK3564_00988</name>
</gene>
<feature type="transmembrane region" description="Helical" evidence="8">
    <location>
        <begin position="61"/>
        <end position="89"/>
    </location>
</feature>
<keyword evidence="6 8" id="KW-0472">Membrane</keyword>
<reference evidence="9" key="1">
    <citation type="submission" date="2020-05" db="EMBL/GenBank/DDBJ databases">
        <authorList>
            <person name="Chiriac C."/>
            <person name="Salcher M."/>
            <person name="Ghai R."/>
            <person name="Kavagutti S V."/>
        </authorList>
    </citation>
    <scope>NUCLEOTIDE SEQUENCE</scope>
</reference>
<proteinExistence type="predicted"/>
<protein>
    <submittedName>
        <fullName evidence="9">Unannotated protein</fullName>
    </submittedName>
</protein>
<evidence type="ECO:0000256" key="1">
    <source>
        <dbReference type="ARBA" id="ARBA00004651"/>
    </source>
</evidence>
<keyword evidence="5 8" id="KW-1133">Transmembrane helix</keyword>
<evidence type="ECO:0000256" key="3">
    <source>
        <dbReference type="ARBA" id="ARBA00022692"/>
    </source>
</evidence>
<keyword evidence="3 8" id="KW-0812">Transmembrane</keyword>
<evidence type="ECO:0000313" key="9">
    <source>
        <dbReference type="EMBL" id="CAB4907414.1"/>
    </source>
</evidence>
<organism evidence="9">
    <name type="scientific">freshwater metagenome</name>
    <dbReference type="NCBI Taxonomy" id="449393"/>
    <lineage>
        <taxon>unclassified sequences</taxon>
        <taxon>metagenomes</taxon>
        <taxon>ecological metagenomes</taxon>
    </lineage>
</organism>
<dbReference type="GO" id="GO:0005886">
    <property type="term" value="C:plasma membrane"/>
    <property type="evidence" value="ECO:0007669"/>
    <property type="project" value="UniProtKB-SubCell"/>
</dbReference>